<comment type="caution">
    <text evidence="2">The sequence shown here is derived from an EMBL/GenBank/DDBJ whole genome shotgun (WGS) entry which is preliminary data.</text>
</comment>
<dbReference type="Pfam" id="PF13470">
    <property type="entry name" value="PIN_3"/>
    <property type="match status" value="1"/>
</dbReference>
<dbReference type="InterPro" id="IPR002716">
    <property type="entry name" value="PIN_dom"/>
</dbReference>
<reference evidence="2 3" key="1">
    <citation type="submission" date="2019-01" db="EMBL/GenBank/DDBJ databases">
        <title>Insights into ecological role of a new deltaproteobacterial order Candidatus Sinidesulfobacterales (Sva0485) by metagenomics and metatranscriptomics.</title>
        <authorList>
            <person name="Tan S."/>
            <person name="Liu J."/>
            <person name="Fang Y."/>
            <person name="Hedlund B.P."/>
            <person name="Lian Z.H."/>
            <person name="Huang L.Y."/>
            <person name="Li J.T."/>
            <person name="Huang L.N."/>
            <person name="Li W.J."/>
            <person name="Jiang H.C."/>
            <person name="Dong H.L."/>
            <person name="Shu W.S."/>
        </authorList>
    </citation>
    <scope>NUCLEOTIDE SEQUENCE [LARGE SCALE GENOMIC DNA]</scope>
    <source>
        <strain evidence="2">AP3</strain>
    </source>
</reference>
<dbReference type="SUPFAM" id="SSF88723">
    <property type="entry name" value="PIN domain-like"/>
    <property type="match status" value="1"/>
</dbReference>
<evidence type="ECO:0000259" key="1">
    <source>
        <dbReference type="Pfam" id="PF13470"/>
    </source>
</evidence>
<gene>
    <name evidence="2" type="ORF">EVJ47_00365</name>
</gene>
<sequence>MGEKTIRVFLDSNVIFSGIISDKGAPRIILDILSLRTSFVTGITGEYNLIEIERNINKKISDAMHLYKEYLPKVNLEIIKLPSASEIDEYSGHTAAKDIPVPVSAINGKADYLVTGDKKDFKKPKIFGNYSFQILNPSEFIDGIIPLIFKATKKN</sequence>
<accession>A0A519BBY1</accession>
<protein>
    <submittedName>
        <fullName evidence="2">PIN domain-containing protein</fullName>
    </submittedName>
</protein>
<dbReference type="EMBL" id="SGBD01000001">
    <property type="protein sequence ID" value="RZD14776.1"/>
    <property type="molecule type" value="Genomic_DNA"/>
</dbReference>
<dbReference type="InterPro" id="IPR029060">
    <property type="entry name" value="PIN-like_dom_sf"/>
</dbReference>
<organism evidence="2 3">
    <name type="scientific">Candidatus Acidulodesulfobacterium ferriphilum</name>
    <dbReference type="NCBI Taxonomy" id="2597223"/>
    <lineage>
        <taxon>Bacteria</taxon>
        <taxon>Deltaproteobacteria</taxon>
        <taxon>Candidatus Acidulodesulfobacterales</taxon>
        <taxon>Candidatus Acidulodesulfobacterium</taxon>
    </lineage>
</organism>
<dbReference type="AlphaFoldDB" id="A0A519BBY1"/>
<dbReference type="Proteomes" id="UP000320813">
    <property type="component" value="Unassembled WGS sequence"/>
</dbReference>
<evidence type="ECO:0000313" key="3">
    <source>
        <dbReference type="Proteomes" id="UP000320813"/>
    </source>
</evidence>
<feature type="domain" description="PIN" evidence="1">
    <location>
        <begin position="7"/>
        <end position="119"/>
    </location>
</feature>
<dbReference type="PANTHER" id="PTHR34610">
    <property type="entry name" value="SSL7007 PROTEIN"/>
    <property type="match status" value="1"/>
</dbReference>
<proteinExistence type="predicted"/>
<name>A0A519BBY1_9DELT</name>
<dbReference type="InterPro" id="IPR002850">
    <property type="entry name" value="PIN_toxin-like"/>
</dbReference>
<dbReference type="PANTHER" id="PTHR34610:SF3">
    <property type="entry name" value="SSL7007 PROTEIN"/>
    <property type="match status" value="1"/>
</dbReference>
<evidence type="ECO:0000313" key="2">
    <source>
        <dbReference type="EMBL" id="RZD14776.1"/>
    </source>
</evidence>